<dbReference type="FunCoup" id="G0P7R9">
    <property type="interactions" value="112"/>
</dbReference>
<dbReference type="SUPFAM" id="SSF140383">
    <property type="entry name" value="BSD domain-like"/>
    <property type="match status" value="1"/>
</dbReference>
<dbReference type="AlphaFoldDB" id="G0P7R9"/>
<evidence type="ECO:0000313" key="4">
    <source>
        <dbReference type="Proteomes" id="UP000008068"/>
    </source>
</evidence>
<dbReference type="Proteomes" id="UP000008068">
    <property type="component" value="Unassembled WGS sequence"/>
</dbReference>
<feature type="compositionally biased region" description="Basic and acidic residues" evidence="1">
    <location>
        <begin position="33"/>
        <end position="45"/>
    </location>
</feature>
<dbReference type="PROSITE" id="PS50858">
    <property type="entry name" value="BSD"/>
    <property type="match status" value="1"/>
</dbReference>
<dbReference type="InterPro" id="IPR035925">
    <property type="entry name" value="BSD_dom_sf"/>
</dbReference>
<evidence type="ECO:0000256" key="1">
    <source>
        <dbReference type="SAM" id="MobiDB-lite"/>
    </source>
</evidence>
<dbReference type="PANTHER" id="PTHR16019">
    <property type="entry name" value="SYNAPSE-ASSOCIATED PROTEIN"/>
    <property type="match status" value="1"/>
</dbReference>
<feature type="region of interest" description="Disordered" evidence="1">
    <location>
        <begin position="237"/>
        <end position="275"/>
    </location>
</feature>
<feature type="compositionally biased region" description="Polar residues" evidence="1">
    <location>
        <begin position="315"/>
        <end position="327"/>
    </location>
</feature>
<dbReference type="InParanoid" id="G0P7R9"/>
<dbReference type="OrthoDB" id="47923at2759"/>
<dbReference type="GO" id="GO:0045202">
    <property type="term" value="C:synapse"/>
    <property type="evidence" value="ECO:0007669"/>
    <property type="project" value="TreeGrafter"/>
</dbReference>
<dbReference type="GO" id="GO:0038203">
    <property type="term" value="P:TORC2 signaling"/>
    <property type="evidence" value="ECO:0007669"/>
    <property type="project" value="TreeGrafter"/>
</dbReference>
<protein>
    <recommendedName>
        <fullName evidence="2">BSD domain-containing protein</fullName>
    </recommendedName>
</protein>
<dbReference type="eggNOG" id="KOG4310">
    <property type="taxonomic scope" value="Eukaryota"/>
</dbReference>
<feature type="compositionally biased region" description="Basic and acidic residues" evidence="1">
    <location>
        <begin position="289"/>
        <end position="301"/>
    </location>
</feature>
<keyword evidence="4" id="KW-1185">Reference proteome</keyword>
<sequence>MSWLLADMKKKMNDAKSTIEQSFKQAAENTNVEGEKEEKTEKDETVQAETTTESETPSQEVPNSQGAQESATETAKKSMAALFGGLKVGGGVASSKLFEYAKDAGKKLGEVKNAVIENTMLGDLNKEQGEFEKQLQEEREKLKNIDLPWQGLPDEVLAKKQMLSLSTDTRNFLRDSAANSEYTFEQQQAMAALLLKEDPNLANVRFQLVPKQVKENQFWQNYFYRIGLIRQSMLAQGTGRTTPTPAAPPSAPTVVEEKKPEEPEAPKMEEKVPEVPVKQEVKVEEPVVEKKVEEVKQKAESSEEEEEEVKETVFEQPSATGEQTLTSVDEEWEREILADLNDYEDVVEKTGGKDDDAWEAEIQELLNAE</sequence>
<dbReference type="Gene3D" id="1.10.3970.10">
    <property type="entry name" value="BSD domain"/>
    <property type="match status" value="1"/>
</dbReference>
<dbReference type="InterPro" id="IPR051494">
    <property type="entry name" value="BSD_domain-containing"/>
</dbReference>
<feature type="region of interest" description="Disordered" evidence="1">
    <location>
        <begin position="289"/>
        <end position="330"/>
    </location>
</feature>
<name>G0P7R9_CAEBE</name>
<feature type="compositionally biased region" description="Polar residues" evidence="1">
    <location>
        <begin position="61"/>
        <end position="73"/>
    </location>
</feature>
<dbReference type="InterPro" id="IPR005607">
    <property type="entry name" value="BSD_dom"/>
</dbReference>
<dbReference type="HOGENOM" id="CLU_759193_0_0_1"/>
<dbReference type="Pfam" id="PF03909">
    <property type="entry name" value="BSD"/>
    <property type="match status" value="1"/>
</dbReference>
<dbReference type="GO" id="GO:0005794">
    <property type="term" value="C:Golgi apparatus"/>
    <property type="evidence" value="ECO:0007669"/>
    <property type="project" value="TreeGrafter"/>
</dbReference>
<dbReference type="PANTHER" id="PTHR16019:SF6">
    <property type="entry name" value="SYNAPSE-ASSOCIATED PROTEIN 1"/>
    <property type="match status" value="1"/>
</dbReference>
<dbReference type="SUPFAM" id="SSF58100">
    <property type="entry name" value="Bacterial hemolysins"/>
    <property type="match status" value="1"/>
</dbReference>
<gene>
    <name evidence="3" type="ORF">CAEBREN_23747</name>
</gene>
<feature type="domain" description="BSD" evidence="2">
    <location>
        <begin position="178"/>
        <end position="230"/>
    </location>
</feature>
<evidence type="ECO:0000313" key="3">
    <source>
        <dbReference type="EMBL" id="EGT47307.1"/>
    </source>
</evidence>
<dbReference type="SMART" id="SM00751">
    <property type="entry name" value="BSD"/>
    <property type="match status" value="1"/>
</dbReference>
<dbReference type="GO" id="GO:0048172">
    <property type="term" value="P:regulation of short-term neuronal synaptic plasticity"/>
    <property type="evidence" value="ECO:0007669"/>
    <property type="project" value="TreeGrafter"/>
</dbReference>
<feature type="compositionally biased region" description="Polar residues" evidence="1">
    <location>
        <begin position="15"/>
        <end position="24"/>
    </location>
</feature>
<reference evidence="4" key="1">
    <citation type="submission" date="2011-07" db="EMBL/GenBank/DDBJ databases">
        <authorList>
            <consortium name="Caenorhabditis brenneri Sequencing and Analysis Consortium"/>
            <person name="Wilson R.K."/>
        </authorList>
    </citation>
    <scope>NUCLEOTIDE SEQUENCE [LARGE SCALE GENOMIC DNA]</scope>
    <source>
        <strain evidence="4">PB2801</strain>
    </source>
</reference>
<dbReference type="EMBL" id="GL380119">
    <property type="protein sequence ID" value="EGT47307.1"/>
    <property type="molecule type" value="Genomic_DNA"/>
</dbReference>
<dbReference type="GO" id="GO:0005634">
    <property type="term" value="C:nucleus"/>
    <property type="evidence" value="ECO:0007669"/>
    <property type="project" value="TreeGrafter"/>
</dbReference>
<dbReference type="STRING" id="135651.G0P7R9"/>
<feature type="region of interest" description="Disordered" evidence="1">
    <location>
        <begin position="1"/>
        <end position="76"/>
    </location>
</feature>
<dbReference type="OMA" id="GVDFAWD"/>
<feature type="compositionally biased region" description="Basic and acidic residues" evidence="1">
    <location>
        <begin position="255"/>
        <end position="275"/>
    </location>
</feature>
<feature type="compositionally biased region" description="Low complexity" evidence="1">
    <location>
        <begin position="49"/>
        <end position="60"/>
    </location>
</feature>
<evidence type="ECO:0000259" key="2">
    <source>
        <dbReference type="PROSITE" id="PS50858"/>
    </source>
</evidence>
<organism evidence="4">
    <name type="scientific">Caenorhabditis brenneri</name>
    <name type="common">Nematode worm</name>
    <dbReference type="NCBI Taxonomy" id="135651"/>
    <lineage>
        <taxon>Eukaryota</taxon>
        <taxon>Metazoa</taxon>
        <taxon>Ecdysozoa</taxon>
        <taxon>Nematoda</taxon>
        <taxon>Chromadorea</taxon>
        <taxon>Rhabditida</taxon>
        <taxon>Rhabditina</taxon>
        <taxon>Rhabditomorpha</taxon>
        <taxon>Rhabditoidea</taxon>
        <taxon>Rhabditidae</taxon>
        <taxon>Peloderinae</taxon>
        <taxon>Caenorhabditis</taxon>
    </lineage>
</organism>
<proteinExistence type="predicted"/>
<accession>G0P7R9</accession>